<dbReference type="AlphaFoldDB" id="A0A8X7CQQ0"/>
<protein>
    <submittedName>
        <fullName evidence="1">Uncharacterized protein</fullName>
    </submittedName>
</protein>
<proteinExistence type="predicted"/>
<sequence>MTKPVIRRCGVEHENFRKQLHYVQQPFCNNQCKWWYVRACIEMRYSLSKQGEMAREICRRWQAIYGALCFKPSTLKMESVQFGGADKVTSSWAKTQSRCQNNL</sequence>
<evidence type="ECO:0000313" key="1">
    <source>
        <dbReference type="EMBL" id="GFY72892.1"/>
    </source>
</evidence>
<dbReference type="Proteomes" id="UP000886998">
    <property type="component" value="Unassembled WGS sequence"/>
</dbReference>
<organism evidence="1 2">
    <name type="scientific">Trichonephila inaurata madagascariensis</name>
    <dbReference type="NCBI Taxonomy" id="2747483"/>
    <lineage>
        <taxon>Eukaryota</taxon>
        <taxon>Metazoa</taxon>
        <taxon>Ecdysozoa</taxon>
        <taxon>Arthropoda</taxon>
        <taxon>Chelicerata</taxon>
        <taxon>Arachnida</taxon>
        <taxon>Araneae</taxon>
        <taxon>Araneomorphae</taxon>
        <taxon>Entelegynae</taxon>
        <taxon>Araneoidea</taxon>
        <taxon>Nephilidae</taxon>
        <taxon>Trichonephila</taxon>
        <taxon>Trichonephila inaurata</taxon>
    </lineage>
</organism>
<evidence type="ECO:0000313" key="2">
    <source>
        <dbReference type="Proteomes" id="UP000886998"/>
    </source>
</evidence>
<accession>A0A8X7CQQ0</accession>
<comment type="caution">
    <text evidence="1">The sequence shown here is derived from an EMBL/GenBank/DDBJ whole genome shotgun (WGS) entry which is preliminary data.</text>
</comment>
<dbReference type="EMBL" id="BMAV01019727">
    <property type="protein sequence ID" value="GFY72892.1"/>
    <property type="molecule type" value="Genomic_DNA"/>
</dbReference>
<reference evidence="1" key="1">
    <citation type="submission" date="2020-08" db="EMBL/GenBank/DDBJ databases">
        <title>Multicomponent nature underlies the extraordinary mechanical properties of spider dragline silk.</title>
        <authorList>
            <person name="Kono N."/>
            <person name="Nakamura H."/>
            <person name="Mori M."/>
            <person name="Yoshida Y."/>
            <person name="Ohtoshi R."/>
            <person name="Malay A.D."/>
            <person name="Moran D.A.P."/>
            <person name="Tomita M."/>
            <person name="Numata K."/>
            <person name="Arakawa K."/>
        </authorList>
    </citation>
    <scope>NUCLEOTIDE SEQUENCE</scope>
</reference>
<gene>
    <name evidence="1" type="ORF">TNIN_407811</name>
</gene>
<name>A0A8X7CQQ0_9ARAC</name>
<keyword evidence="2" id="KW-1185">Reference proteome</keyword>